<dbReference type="SUPFAM" id="SSF88659">
    <property type="entry name" value="Sigma3 and sigma4 domains of RNA polymerase sigma factors"/>
    <property type="match status" value="1"/>
</dbReference>
<feature type="domain" description="DUF6596" evidence="7">
    <location>
        <begin position="168"/>
        <end position="266"/>
    </location>
</feature>
<sequence length="408" mass="44298">MLAATVRVAGDLDLAEECAQEAYVDAMTAWTRSGVPERPGAWLTTTARRRAVDRLRREVALRRKLPLLVEPVEADASGSPAGSDADGDEALPDDRLRLLFTCCHPALDPAARVALTLRLVCGVATPDVARAFLVPESTMAARITRAKKKITQARIPYRTPTAAELPERLDSVLAAVHLLFSTGHTAPTGEQLVRDDLCERALDLARTLVQLLPAERETRGLLGLLLLTHARRAARLDAQGRLVLLEHHDRQQWDHVMIVEGLRWTVESLQAPRPGRFALQAAIAGAHAVAPTFAATDWARVVHLYDLLLAVEPSPVVELNRAAALAFAEGPAAALGIVERLAGDARLRSYPYVHAVRADLLRRLGRGGEASAAYRAALELTANGAERDFLRRRISDLDPGAATQAPNR</sequence>
<dbReference type="Gene3D" id="1.10.1740.10">
    <property type="match status" value="1"/>
</dbReference>
<dbReference type="OrthoDB" id="3206561at2"/>
<dbReference type="Pfam" id="PF20239">
    <property type="entry name" value="DUF6596"/>
    <property type="match status" value="1"/>
</dbReference>
<dbReference type="InterPro" id="IPR013324">
    <property type="entry name" value="RNA_pol_sigma_r3/r4-like"/>
</dbReference>
<keyword evidence="3" id="KW-0731">Sigma factor</keyword>
<evidence type="ECO:0000259" key="7">
    <source>
        <dbReference type="Pfam" id="PF20239"/>
    </source>
</evidence>
<evidence type="ECO:0000256" key="3">
    <source>
        <dbReference type="ARBA" id="ARBA00023082"/>
    </source>
</evidence>
<reference evidence="8 9" key="1">
    <citation type="journal article" date="2004" name="Syst. Appl. Microbiol.">
        <title>Cryptoendolithic actinomycetes from antarctic sandstone rock samples: Micromonospora endolithica sp. nov. and two isolates related to Micromonospora coerulea Jensen 1932.</title>
        <authorList>
            <person name="Hirsch P."/>
            <person name="Mevs U."/>
            <person name="Kroppenstedt R.M."/>
            <person name="Schumann P."/>
            <person name="Stackebrandt E."/>
        </authorList>
    </citation>
    <scope>NUCLEOTIDE SEQUENCE [LARGE SCALE GENOMIC DNA]</scope>
    <source>
        <strain evidence="8 9">JCM 12677</strain>
    </source>
</reference>
<accession>A0A3A9YRZ4</accession>
<name>A0A3A9YRZ4_9ACTN</name>
<proteinExistence type="inferred from homology"/>
<dbReference type="SUPFAM" id="SSF88946">
    <property type="entry name" value="Sigma2 domain of RNA polymerase sigma factors"/>
    <property type="match status" value="1"/>
</dbReference>
<organism evidence="8 9">
    <name type="scientific">Micromonospora endolithica</name>
    <dbReference type="NCBI Taxonomy" id="230091"/>
    <lineage>
        <taxon>Bacteria</taxon>
        <taxon>Bacillati</taxon>
        <taxon>Actinomycetota</taxon>
        <taxon>Actinomycetes</taxon>
        <taxon>Micromonosporales</taxon>
        <taxon>Micromonosporaceae</taxon>
        <taxon>Micromonospora</taxon>
    </lineage>
</organism>
<dbReference type="InterPro" id="IPR013325">
    <property type="entry name" value="RNA_pol_sigma_r2"/>
</dbReference>
<evidence type="ECO:0000259" key="6">
    <source>
        <dbReference type="Pfam" id="PF08281"/>
    </source>
</evidence>
<evidence type="ECO:0000313" key="9">
    <source>
        <dbReference type="Proteomes" id="UP000281726"/>
    </source>
</evidence>
<comment type="similarity">
    <text evidence="1">Belongs to the sigma-70 factor family. ECF subfamily.</text>
</comment>
<keyword evidence="9" id="KW-1185">Reference proteome</keyword>
<dbReference type="InterPro" id="IPR013249">
    <property type="entry name" value="RNA_pol_sigma70_r4_t2"/>
</dbReference>
<gene>
    <name evidence="8" type="ORF">D7223_31255</name>
</gene>
<dbReference type="GO" id="GO:0003677">
    <property type="term" value="F:DNA binding"/>
    <property type="evidence" value="ECO:0007669"/>
    <property type="project" value="InterPro"/>
</dbReference>
<dbReference type="GO" id="GO:0006352">
    <property type="term" value="P:DNA-templated transcription initiation"/>
    <property type="evidence" value="ECO:0007669"/>
    <property type="project" value="InterPro"/>
</dbReference>
<dbReference type="Proteomes" id="UP000281726">
    <property type="component" value="Unassembled WGS sequence"/>
</dbReference>
<keyword evidence="4" id="KW-0804">Transcription</keyword>
<dbReference type="GO" id="GO:0016987">
    <property type="term" value="F:sigma factor activity"/>
    <property type="evidence" value="ECO:0007669"/>
    <property type="project" value="UniProtKB-KW"/>
</dbReference>
<dbReference type="EMBL" id="RBAK01000022">
    <property type="protein sequence ID" value="RKN38264.1"/>
    <property type="molecule type" value="Genomic_DNA"/>
</dbReference>
<dbReference type="PANTHER" id="PTHR47756">
    <property type="entry name" value="BLL6612 PROTEIN-RELATED"/>
    <property type="match status" value="1"/>
</dbReference>
<feature type="domain" description="RNA polymerase sigma-70 region 2" evidence="5">
    <location>
        <begin position="7"/>
        <end position="58"/>
    </location>
</feature>
<evidence type="ECO:0000256" key="1">
    <source>
        <dbReference type="ARBA" id="ARBA00010641"/>
    </source>
</evidence>
<protein>
    <submittedName>
        <fullName evidence="8">RNA polymerase sigma factor</fullName>
    </submittedName>
</protein>
<evidence type="ECO:0000259" key="5">
    <source>
        <dbReference type="Pfam" id="PF04542"/>
    </source>
</evidence>
<dbReference type="Pfam" id="PF08281">
    <property type="entry name" value="Sigma70_r4_2"/>
    <property type="match status" value="1"/>
</dbReference>
<dbReference type="RefSeq" id="WP_120733186.1">
    <property type="nucleotide sequence ID" value="NZ_RBAK01000022.1"/>
</dbReference>
<dbReference type="PANTHER" id="PTHR47756:SF2">
    <property type="entry name" value="BLL6612 PROTEIN"/>
    <property type="match status" value="1"/>
</dbReference>
<evidence type="ECO:0000256" key="2">
    <source>
        <dbReference type="ARBA" id="ARBA00023015"/>
    </source>
</evidence>
<dbReference type="InterPro" id="IPR046531">
    <property type="entry name" value="DUF6596"/>
</dbReference>
<feature type="domain" description="RNA polymerase sigma factor 70 region 4 type 2" evidence="6">
    <location>
        <begin position="99"/>
        <end position="150"/>
    </location>
</feature>
<keyword evidence="2" id="KW-0805">Transcription regulation</keyword>
<comment type="caution">
    <text evidence="8">The sequence shown here is derived from an EMBL/GenBank/DDBJ whole genome shotgun (WGS) entry which is preliminary data.</text>
</comment>
<evidence type="ECO:0000313" key="8">
    <source>
        <dbReference type="EMBL" id="RKN38264.1"/>
    </source>
</evidence>
<dbReference type="Pfam" id="PF04542">
    <property type="entry name" value="Sigma70_r2"/>
    <property type="match status" value="1"/>
</dbReference>
<dbReference type="InterPro" id="IPR007627">
    <property type="entry name" value="RNA_pol_sigma70_r2"/>
</dbReference>
<evidence type="ECO:0000256" key="4">
    <source>
        <dbReference type="ARBA" id="ARBA00023163"/>
    </source>
</evidence>
<dbReference type="AlphaFoldDB" id="A0A3A9YRZ4"/>